<keyword evidence="9" id="KW-1185">Reference proteome</keyword>
<keyword evidence="2" id="KW-1003">Cell membrane</keyword>
<evidence type="ECO:0000313" key="8">
    <source>
        <dbReference type="EMBL" id="GGQ26950.1"/>
    </source>
</evidence>
<reference evidence="9" key="1">
    <citation type="journal article" date="2019" name="Int. J. Syst. Evol. Microbiol.">
        <title>The Global Catalogue of Microorganisms (GCM) 10K type strain sequencing project: providing services to taxonomists for standard genome sequencing and annotation.</title>
        <authorList>
            <consortium name="The Broad Institute Genomics Platform"/>
            <consortium name="The Broad Institute Genome Sequencing Center for Infectious Disease"/>
            <person name="Wu L."/>
            <person name="Ma J."/>
        </authorList>
    </citation>
    <scope>NUCLEOTIDE SEQUENCE [LARGE SCALE GENOMIC DNA]</scope>
    <source>
        <strain evidence="9">JCM 32306</strain>
    </source>
</reference>
<feature type="transmembrane region" description="Helical" evidence="6">
    <location>
        <begin position="142"/>
        <end position="166"/>
    </location>
</feature>
<evidence type="ECO:0000256" key="1">
    <source>
        <dbReference type="ARBA" id="ARBA00004651"/>
    </source>
</evidence>
<accession>A0ABQ2RGN4</accession>
<dbReference type="Pfam" id="PF01292">
    <property type="entry name" value="Ni_hydr_CYTB"/>
    <property type="match status" value="1"/>
</dbReference>
<dbReference type="InterPro" id="IPR016174">
    <property type="entry name" value="Di-haem_cyt_TM"/>
</dbReference>
<sequence>MTAKQLWQRIETMLHPAVLLLSLLLVFTSSWVLIGRQLTSRASFWDLLHVYGGLLTGILALLFAVKVCVGGQWRQFFPWLTLDVKPLMSDISGLMRGQLPHSGGKGLISVIEGLGVILLLLVALTGAAWYAADPSNALTWRYYHIVFAHGFIGFIVLHCVLALLHLRDFFN</sequence>
<proteinExistence type="predicted"/>
<organism evidence="8 9">
    <name type="scientific">Shewanella litoralis</name>
    <dbReference type="NCBI Taxonomy" id="2282700"/>
    <lineage>
        <taxon>Bacteria</taxon>
        <taxon>Pseudomonadati</taxon>
        <taxon>Pseudomonadota</taxon>
        <taxon>Gammaproteobacteria</taxon>
        <taxon>Alteromonadales</taxon>
        <taxon>Shewanellaceae</taxon>
        <taxon>Shewanella</taxon>
    </lineage>
</organism>
<evidence type="ECO:0000256" key="5">
    <source>
        <dbReference type="ARBA" id="ARBA00023136"/>
    </source>
</evidence>
<comment type="caution">
    <text evidence="8">The sequence shown here is derived from an EMBL/GenBank/DDBJ whole genome shotgun (WGS) entry which is preliminary data.</text>
</comment>
<protein>
    <submittedName>
        <fullName evidence="8">Cytochrome b561</fullName>
    </submittedName>
</protein>
<dbReference type="EMBL" id="BMQX01000022">
    <property type="protein sequence ID" value="GGQ26950.1"/>
    <property type="molecule type" value="Genomic_DNA"/>
</dbReference>
<evidence type="ECO:0000313" key="9">
    <source>
        <dbReference type="Proteomes" id="UP000619118"/>
    </source>
</evidence>
<evidence type="ECO:0000256" key="4">
    <source>
        <dbReference type="ARBA" id="ARBA00022989"/>
    </source>
</evidence>
<evidence type="ECO:0000256" key="6">
    <source>
        <dbReference type="SAM" id="Phobius"/>
    </source>
</evidence>
<dbReference type="RefSeq" id="WP_160053238.1">
    <property type="nucleotide sequence ID" value="NZ_BMQX01000022.1"/>
</dbReference>
<feature type="domain" description="Cytochrome b561 bacterial/Ni-hydrogenase" evidence="7">
    <location>
        <begin position="7"/>
        <end position="165"/>
    </location>
</feature>
<feature type="transmembrane region" description="Helical" evidence="6">
    <location>
        <begin position="51"/>
        <end position="69"/>
    </location>
</feature>
<keyword evidence="3 6" id="KW-0812">Transmembrane</keyword>
<dbReference type="SUPFAM" id="SSF81342">
    <property type="entry name" value="Transmembrane di-heme cytochromes"/>
    <property type="match status" value="1"/>
</dbReference>
<name>A0ABQ2RGN4_9GAMM</name>
<dbReference type="InterPro" id="IPR011577">
    <property type="entry name" value="Cyt_b561_bac/Ni-Hgenase"/>
</dbReference>
<evidence type="ECO:0000256" key="2">
    <source>
        <dbReference type="ARBA" id="ARBA00022475"/>
    </source>
</evidence>
<gene>
    <name evidence="8" type="ORF">GCM10009411_28480</name>
</gene>
<feature type="transmembrane region" description="Helical" evidence="6">
    <location>
        <begin position="106"/>
        <end position="130"/>
    </location>
</feature>
<comment type="subcellular location">
    <subcellularLocation>
        <location evidence="1">Cell membrane</location>
        <topology evidence="1">Multi-pass membrane protein</topology>
    </subcellularLocation>
</comment>
<keyword evidence="4 6" id="KW-1133">Transmembrane helix</keyword>
<evidence type="ECO:0000259" key="7">
    <source>
        <dbReference type="Pfam" id="PF01292"/>
    </source>
</evidence>
<dbReference type="Proteomes" id="UP000619118">
    <property type="component" value="Unassembled WGS sequence"/>
</dbReference>
<keyword evidence="5 6" id="KW-0472">Membrane</keyword>
<evidence type="ECO:0000256" key="3">
    <source>
        <dbReference type="ARBA" id="ARBA00022692"/>
    </source>
</evidence>
<dbReference type="Gene3D" id="1.20.950.20">
    <property type="entry name" value="Transmembrane di-heme cytochromes, Chain C"/>
    <property type="match status" value="1"/>
</dbReference>